<evidence type="ECO:0000313" key="4">
    <source>
        <dbReference type="EMBL" id="KAK4144260.1"/>
    </source>
</evidence>
<comment type="similarity">
    <text evidence="1">Belongs to the CCZ1 family.</text>
</comment>
<feature type="compositionally biased region" description="Low complexity" evidence="2">
    <location>
        <begin position="436"/>
        <end position="446"/>
    </location>
</feature>
<feature type="region of interest" description="Disordered" evidence="2">
    <location>
        <begin position="608"/>
        <end position="638"/>
    </location>
</feature>
<evidence type="ECO:0000259" key="3">
    <source>
        <dbReference type="Pfam" id="PF19031"/>
    </source>
</evidence>
<dbReference type="AlphaFoldDB" id="A0AAN6ZM17"/>
<feature type="domain" description="CCZ1/INTU/HSP4 first Longin" evidence="3">
    <location>
        <begin position="16"/>
        <end position="126"/>
    </location>
</feature>
<evidence type="ECO:0000256" key="2">
    <source>
        <dbReference type="SAM" id="MobiDB-lite"/>
    </source>
</evidence>
<comment type="caution">
    <text evidence="4">The sequence shown here is derived from an EMBL/GenBank/DDBJ whole genome shotgun (WGS) entry which is preliminary data.</text>
</comment>
<dbReference type="GO" id="GO:0035658">
    <property type="term" value="C:Mon1-Ccz1 complex"/>
    <property type="evidence" value="ECO:0007669"/>
    <property type="project" value="InterPro"/>
</dbReference>
<dbReference type="RefSeq" id="XP_062637631.1">
    <property type="nucleotide sequence ID" value="XM_062783620.1"/>
</dbReference>
<feature type="compositionally biased region" description="Low complexity" evidence="2">
    <location>
        <begin position="628"/>
        <end position="638"/>
    </location>
</feature>
<feature type="region of interest" description="Disordered" evidence="2">
    <location>
        <begin position="126"/>
        <end position="156"/>
    </location>
</feature>
<dbReference type="EMBL" id="MU853578">
    <property type="protein sequence ID" value="KAK4144260.1"/>
    <property type="molecule type" value="Genomic_DNA"/>
</dbReference>
<name>A0AAN6ZM17_9PEZI</name>
<dbReference type="Pfam" id="PF19031">
    <property type="entry name" value="Intu_longin_1"/>
    <property type="match status" value="1"/>
</dbReference>
<feature type="compositionally biased region" description="Pro residues" evidence="2">
    <location>
        <begin position="126"/>
        <end position="143"/>
    </location>
</feature>
<dbReference type="GeneID" id="87820233"/>
<feature type="compositionally biased region" description="Low complexity" evidence="2">
    <location>
        <begin position="410"/>
        <end position="422"/>
    </location>
</feature>
<reference evidence="4" key="2">
    <citation type="submission" date="2023-05" db="EMBL/GenBank/DDBJ databases">
        <authorList>
            <consortium name="Lawrence Berkeley National Laboratory"/>
            <person name="Steindorff A."/>
            <person name="Hensen N."/>
            <person name="Bonometti L."/>
            <person name="Westerberg I."/>
            <person name="Brannstrom I.O."/>
            <person name="Guillou S."/>
            <person name="Cros-Aarteil S."/>
            <person name="Calhoun S."/>
            <person name="Haridas S."/>
            <person name="Kuo A."/>
            <person name="Mondo S."/>
            <person name="Pangilinan J."/>
            <person name="Riley R."/>
            <person name="Labutti K."/>
            <person name="Andreopoulos B."/>
            <person name="Lipzen A."/>
            <person name="Chen C."/>
            <person name="Yanf M."/>
            <person name="Daum C."/>
            <person name="Ng V."/>
            <person name="Clum A."/>
            <person name="Ohm R."/>
            <person name="Martin F."/>
            <person name="Silar P."/>
            <person name="Natvig D."/>
            <person name="Lalanne C."/>
            <person name="Gautier V."/>
            <person name="Ament-Velasquez S.L."/>
            <person name="Kruys A."/>
            <person name="Hutchinson M.I."/>
            <person name="Powell A.J."/>
            <person name="Barry K."/>
            <person name="Miller A.N."/>
            <person name="Grigoriev I.V."/>
            <person name="Debuchy R."/>
            <person name="Gladieux P."/>
            <person name="Thoren M.H."/>
            <person name="Johannesson H."/>
        </authorList>
    </citation>
    <scope>NUCLEOTIDE SEQUENCE</scope>
    <source>
        <strain evidence="4">CBS 141.50</strain>
    </source>
</reference>
<evidence type="ECO:0000256" key="1">
    <source>
        <dbReference type="ARBA" id="ARBA00005352"/>
    </source>
</evidence>
<dbReference type="PANTHER" id="PTHR13056:SF0">
    <property type="entry name" value="VACUOLAR FUSION PROTEIN CCZ1 HOMOLOG-RELATED"/>
    <property type="match status" value="1"/>
</dbReference>
<dbReference type="GO" id="GO:0016192">
    <property type="term" value="P:vesicle-mediated transport"/>
    <property type="evidence" value="ECO:0007669"/>
    <property type="project" value="InterPro"/>
</dbReference>
<feature type="region of interest" description="Disordered" evidence="2">
    <location>
        <begin position="749"/>
        <end position="778"/>
    </location>
</feature>
<dbReference type="Proteomes" id="UP001302676">
    <property type="component" value="Unassembled WGS sequence"/>
</dbReference>
<reference evidence="4" key="1">
    <citation type="journal article" date="2023" name="Mol. Phylogenet. Evol.">
        <title>Genome-scale phylogeny and comparative genomics of the fungal order Sordariales.</title>
        <authorList>
            <person name="Hensen N."/>
            <person name="Bonometti L."/>
            <person name="Westerberg I."/>
            <person name="Brannstrom I.O."/>
            <person name="Guillou S."/>
            <person name="Cros-Aarteil S."/>
            <person name="Calhoun S."/>
            <person name="Haridas S."/>
            <person name="Kuo A."/>
            <person name="Mondo S."/>
            <person name="Pangilinan J."/>
            <person name="Riley R."/>
            <person name="LaButti K."/>
            <person name="Andreopoulos B."/>
            <person name="Lipzen A."/>
            <person name="Chen C."/>
            <person name="Yan M."/>
            <person name="Daum C."/>
            <person name="Ng V."/>
            <person name="Clum A."/>
            <person name="Steindorff A."/>
            <person name="Ohm R.A."/>
            <person name="Martin F."/>
            <person name="Silar P."/>
            <person name="Natvig D.O."/>
            <person name="Lalanne C."/>
            <person name="Gautier V."/>
            <person name="Ament-Velasquez S.L."/>
            <person name="Kruys A."/>
            <person name="Hutchinson M.I."/>
            <person name="Powell A.J."/>
            <person name="Barry K."/>
            <person name="Miller A.N."/>
            <person name="Grigoriev I.V."/>
            <person name="Debuchy R."/>
            <person name="Gladieux P."/>
            <person name="Hiltunen Thoren M."/>
            <person name="Johannesson H."/>
        </authorList>
    </citation>
    <scope>NUCLEOTIDE SEQUENCE</scope>
    <source>
        <strain evidence="4">CBS 141.50</strain>
    </source>
</reference>
<proteinExistence type="inferred from homology"/>
<dbReference type="InterPro" id="IPR043987">
    <property type="entry name" value="CCZ1/INTU/HSP4_longin_1"/>
</dbReference>
<organism evidence="4 5">
    <name type="scientific">Dichotomopilus funicola</name>
    <dbReference type="NCBI Taxonomy" id="1934379"/>
    <lineage>
        <taxon>Eukaryota</taxon>
        <taxon>Fungi</taxon>
        <taxon>Dikarya</taxon>
        <taxon>Ascomycota</taxon>
        <taxon>Pezizomycotina</taxon>
        <taxon>Sordariomycetes</taxon>
        <taxon>Sordariomycetidae</taxon>
        <taxon>Sordariales</taxon>
        <taxon>Chaetomiaceae</taxon>
        <taxon>Dichotomopilus</taxon>
    </lineage>
</organism>
<dbReference type="PANTHER" id="PTHR13056">
    <property type="entry name" value="VACUOLAR FUSION PROTEIN CCZ1 HOMOLOG-RELATED"/>
    <property type="match status" value="1"/>
</dbReference>
<evidence type="ECO:0000313" key="5">
    <source>
        <dbReference type="Proteomes" id="UP001302676"/>
    </source>
</evidence>
<feature type="region of interest" description="Disordered" evidence="2">
    <location>
        <begin position="299"/>
        <end position="323"/>
    </location>
</feature>
<sequence length="856" mass="90284">MASTPSAGIIPAQLGFLAIYNPSLGTTDETVEDQLVYYASPSTLSASKRRRHRVIKDGRAAGDVSNAERNERLRQVGLAQGMAEFGRSFSGGKPVDSIDTERTRVVLHELEPGWWILASIDLTRLPHPPSKSTPSSPSSPLPPTSKGDTPPIPYEYSSRELKPPALLLQDLIRAHSLFLLHHRPAPETTNSTHGTPHSPLSTLLSASPSRAHFMSLLAGYWDAFLLTWSVLLHGNPACAVWGGIEMAASGELGMGVGEEDRGSGEREVLEALVESRETVGMGVGLPGLVDLVVGRFGEDAEGEDTGGQGKGNGKSATVKNRPDERWVGLGSEVGDEDGMVFLGVGSLSRSSVRTLAWWMEDIYAWGETAFGVLDGAAGSGSRARRRRGDGKKTSIAKAPLAENSKKDSSKPTPKSTSPTETSGAPETERRGSIPNTAAAAVTQDAPAETEEVGGGMDKMLSYLKLGYGTYWSLGTSNPPADSDAENEAVRNLTGPEDTTAAPKPPLDPTGGYFLLGLGEDKGKEEQEDPSTQTNRIKPRTVTVELEVDGSSTTTSTVAQLRPVVYLHRPFIYILLFGPDTTTSTPWVDLAKILSTQLTPLHKPLLHSTAYRPEKPNHAGTGVPRQPSRRGSSSSSGGSELYDLVFDPQTLTIHSTIPNIPDPFIPAPHTTNPGSILAPPPLVPHPSAAASAAWTRAEALSTHAQILSMAATTRHHDDGADGDDTTGMVELTCKTSRGWWVVWSRVGGEKRRGSTVDGDGNEDWDRDGDASGDGSLGAAGPVPAAGKEIFLIRRASDHHGPGGLRGVGSSYAGVGGGGVGVGVGGASGGWADGATRLAQGIGVDTRRYIEGLLSLNR</sequence>
<accession>A0AAN6ZM17</accession>
<protein>
    <recommendedName>
        <fullName evidence="3">CCZ1/INTU/HSP4 first Longin domain-containing protein</fullName>
    </recommendedName>
</protein>
<dbReference type="InterPro" id="IPR013176">
    <property type="entry name" value="Ccz1"/>
</dbReference>
<feature type="region of interest" description="Disordered" evidence="2">
    <location>
        <begin position="376"/>
        <end position="452"/>
    </location>
</feature>
<gene>
    <name evidence="4" type="ORF">C8A04DRAFT_36724</name>
</gene>
<keyword evidence="5" id="KW-1185">Reference proteome</keyword>